<evidence type="ECO:0000313" key="3">
    <source>
        <dbReference type="EMBL" id="EGV00127.1"/>
    </source>
</evidence>
<feature type="domain" description="GGDEF" evidence="2">
    <location>
        <begin position="182"/>
        <end position="313"/>
    </location>
</feature>
<dbReference type="SUPFAM" id="SSF64182">
    <property type="entry name" value="DHH phosphoesterases"/>
    <property type="match status" value="1"/>
</dbReference>
<dbReference type="InterPro" id="IPR003156">
    <property type="entry name" value="DHHA1_dom"/>
</dbReference>
<dbReference type="Gene3D" id="3.90.1640.10">
    <property type="entry name" value="inorganic pyrophosphatase (n-terminal core)"/>
    <property type="match status" value="1"/>
</dbReference>
<feature type="transmembrane region" description="Helical" evidence="1">
    <location>
        <begin position="7"/>
        <end position="30"/>
    </location>
</feature>
<dbReference type="InterPro" id="IPR051319">
    <property type="entry name" value="Oligoribo/pAp-PDE_c-di-AMP_PDE"/>
</dbReference>
<keyword evidence="4" id="KW-1185">Reference proteome</keyword>
<evidence type="ECO:0000259" key="2">
    <source>
        <dbReference type="PROSITE" id="PS50887"/>
    </source>
</evidence>
<dbReference type="SUPFAM" id="SSF55073">
    <property type="entry name" value="Nucleotide cyclase"/>
    <property type="match status" value="1"/>
</dbReference>
<name>F9UKC2_9BACT</name>
<keyword evidence="1" id="KW-0812">Transmembrane</keyword>
<sequence>MKKKFKQFLYMFSATIGAVLFISLLVFYLIKNQNSENTENLNIHLSTFLIVGIILSFIIFILFSLLIVKSYSRKQIIAKESFSSYMDEIINHNMLGTIIFDIDGKILWTSKFIRKRFGRKWIGDSVENFFQNVNIKLSEVNKEFEFQHQTFYYSVNMWNLENSLSIKDITLEKRVLEVYDQESLVLGEIEIDNYQLYQSTLSEEQIYNVNKEVVKVLDNLVTKYNLVYRQYNTNGKFLIITNKNSIEQMKEEEFQFFKELHDILKNNDKTIMISVSAGFAVGTSNILEKMEQAKQALLQAQNRGGDQVAIFSNINMPLYYGSSKEILPSVDRTKVKAITYLIDKKMKNREIKKVIVYGHANADLDAIGSALGIVALAKAYKKEAYICTSTQDQTTIKAIDQYFDHDDEIFIKPRQADNLTDESTLVFLVDNSHPNRTDNPNLLLNAKDTNVFVLDHHRLGMPIDFAPKQNRIIDPSASSASEIVSEILMFSSKNVNLDTRTAQMLLNGIYLDTLQFQKHVTSKTFEAASWLQSKGADSVKSSEALKINAEIYEKINEVLSTLQEVKPGFYLAYKDIPLSNDVISIAAEEILRISGRKASFVVAKTEKGDKYKLSARGIDTNVQIIAEMVGGGGHFGTAAATTSKESLEEFIDNIKQAIVSVKHESNINKRL</sequence>
<organism evidence="3 4">
    <name type="scientific">Mycoplasmopsis columbina SF7</name>
    <dbReference type="NCBI Taxonomy" id="1037410"/>
    <lineage>
        <taxon>Bacteria</taxon>
        <taxon>Bacillati</taxon>
        <taxon>Mycoplasmatota</taxon>
        <taxon>Mycoplasmoidales</taxon>
        <taxon>Metamycoplasmataceae</taxon>
        <taxon>Mycoplasmopsis</taxon>
    </lineage>
</organism>
<keyword evidence="1" id="KW-1133">Transmembrane helix</keyword>
<dbReference type="InterPro" id="IPR043128">
    <property type="entry name" value="Rev_trsase/Diguanyl_cyclase"/>
</dbReference>
<dbReference type="RefSeq" id="WP_006608740.1">
    <property type="nucleotide sequence ID" value="NZ_AFXA01000011.1"/>
</dbReference>
<protein>
    <submittedName>
        <fullName evidence="3">Dhh subfamily 1 protein</fullName>
    </submittedName>
</protein>
<dbReference type="Pfam" id="PF24898">
    <property type="entry name" value="GGDEF_GdpP"/>
    <property type="match status" value="1"/>
</dbReference>
<proteinExistence type="predicted"/>
<accession>F9UKC2</accession>
<dbReference type="STRING" id="1037410.MCSF7_01666"/>
<dbReference type="Proteomes" id="UP000004978">
    <property type="component" value="Unassembled WGS sequence"/>
</dbReference>
<dbReference type="Pfam" id="PF01368">
    <property type="entry name" value="DHH"/>
    <property type="match status" value="1"/>
</dbReference>
<dbReference type="eggNOG" id="COG3887">
    <property type="taxonomic scope" value="Bacteria"/>
</dbReference>
<dbReference type="InterPro" id="IPR001667">
    <property type="entry name" value="DDH_dom"/>
</dbReference>
<dbReference type="InterPro" id="IPR000160">
    <property type="entry name" value="GGDEF_dom"/>
</dbReference>
<reference evidence="3 4" key="1">
    <citation type="journal article" date="2013" name="Genome Announc.">
        <title>Genome Sequence of Mycoplasma columbinum Strain SF7.</title>
        <authorList>
            <person name="Guo Z."/>
            <person name="Xu X."/>
            <person name="Zheng Q."/>
            <person name="Li T."/>
            <person name="Kuang S."/>
            <person name="Zhang Z."/>
            <person name="Chen Y."/>
            <person name="Lu X."/>
            <person name="Zhou R."/>
            <person name="Bi D."/>
            <person name="Jin H."/>
        </authorList>
    </citation>
    <scope>NUCLEOTIDE SEQUENCE [LARGE SCALE GENOMIC DNA]</scope>
    <source>
        <strain evidence="3 4">SF7</strain>
    </source>
</reference>
<dbReference type="GO" id="GO:0003676">
    <property type="term" value="F:nucleic acid binding"/>
    <property type="evidence" value="ECO:0007669"/>
    <property type="project" value="InterPro"/>
</dbReference>
<dbReference type="PROSITE" id="PS50887">
    <property type="entry name" value="GGDEF"/>
    <property type="match status" value="1"/>
</dbReference>
<gene>
    <name evidence="3" type="ORF">MCSF7_01666</name>
</gene>
<dbReference type="InterPro" id="IPR038763">
    <property type="entry name" value="DHH_sf"/>
</dbReference>
<dbReference type="PANTHER" id="PTHR47618">
    <property type="entry name" value="BIFUNCTIONAL OLIGORIBONUCLEASE AND PAP PHOSPHATASE NRNA"/>
    <property type="match status" value="1"/>
</dbReference>
<dbReference type="AlphaFoldDB" id="F9UKC2"/>
<dbReference type="PANTHER" id="PTHR47618:SF2">
    <property type="entry name" value="CYCLIC-DI-AMP PHOSPHODIESTERASE GDPP"/>
    <property type="match status" value="1"/>
</dbReference>
<dbReference type="InterPro" id="IPR014528">
    <property type="entry name" value="GdpP/PdeA"/>
</dbReference>
<keyword evidence="1" id="KW-0472">Membrane</keyword>
<dbReference type="InterPro" id="IPR029787">
    <property type="entry name" value="Nucleotide_cyclase"/>
</dbReference>
<dbReference type="EMBL" id="AFXA01000011">
    <property type="protein sequence ID" value="EGV00127.1"/>
    <property type="molecule type" value="Genomic_DNA"/>
</dbReference>
<evidence type="ECO:0000313" key="4">
    <source>
        <dbReference type="Proteomes" id="UP000004978"/>
    </source>
</evidence>
<evidence type="ECO:0000256" key="1">
    <source>
        <dbReference type="SAM" id="Phobius"/>
    </source>
</evidence>
<dbReference type="Pfam" id="PF02272">
    <property type="entry name" value="DHHA1"/>
    <property type="match status" value="1"/>
</dbReference>
<dbReference type="Gene3D" id="3.30.70.270">
    <property type="match status" value="1"/>
</dbReference>
<feature type="transmembrane region" description="Helical" evidence="1">
    <location>
        <begin position="42"/>
        <end position="68"/>
    </location>
</feature>
<dbReference type="Gene3D" id="3.10.310.30">
    <property type="match status" value="1"/>
</dbReference>
<dbReference type="PIRSF" id="PIRSF026583">
    <property type="entry name" value="YybT"/>
    <property type="match status" value="1"/>
</dbReference>
<comment type="caution">
    <text evidence="3">The sequence shown here is derived from an EMBL/GenBank/DDBJ whole genome shotgun (WGS) entry which is preliminary data.</text>
</comment>